<feature type="compositionally biased region" description="Basic and acidic residues" evidence="5">
    <location>
        <begin position="401"/>
        <end position="415"/>
    </location>
</feature>
<dbReference type="Gene3D" id="6.10.140.2220">
    <property type="match status" value="1"/>
</dbReference>
<evidence type="ECO:0000259" key="7">
    <source>
        <dbReference type="PROSITE" id="PS50865"/>
    </source>
</evidence>
<gene>
    <name evidence="8" type="ORF">EZV62_022083</name>
</gene>
<evidence type="ECO:0000256" key="5">
    <source>
        <dbReference type="SAM" id="MobiDB-lite"/>
    </source>
</evidence>
<keyword evidence="3" id="KW-0862">Zinc</keyword>
<feature type="region of interest" description="Disordered" evidence="5">
    <location>
        <begin position="393"/>
        <end position="421"/>
    </location>
</feature>
<evidence type="ECO:0000256" key="1">
    <source>
        <dbReference type="ARBA" id="ARBA00022723"/>
    </source>
</evidence>
<dbReference type="InterPro" id="IPR050869">
    <property type="entry name" value="H3K4_H4K5_MeTrfase"/>
</dbReference>
<dbReference type="PANTHER" id="PTHR12197">
    <property type="entry name" value="HISTONE-LYSINE N-METHYLTRANSFERASE SMYD"/>
    <property type="match status" value="1"/>
</dbReference>
<name>A0A5C7H7G0_9ROSI</name>
<keyword evidence="1" id="KW-0479">Metal-binding</keyword>
<dbReference type="Gene3D" id="2.170.270.10">
    <property type="entry name" value="SET domain"/>
    <property type="match status" value="1"/>
</dbReference>
<comment type="caution">
    <text evidence="8">The sequence shown here is derived from an EMBL/GenBank/DDBJ whole genome shotgun (WGS) entry which is preliminary data.</text>
</comment>
<accession>A0A5C7H7G0</accession>
<organism evidence="8 9">
    <name type="scientific">Acer yangbiense</name>
    <dbReference type="NCBI Taxonomy" id="1000413"/>
    <lineage>
        <taxon>Eukaryota</taxon>
        <taxon>Viridiplantae</taxon>
        <taxon>Streptophyta</taxon>
        <taxon>Embryophyta</taxon>
        <taxon>Tracheophyta</taxon>
        <taxon>Spermatophyta</taxon>
        <taxon>Magnoliopsida</taxon>
        <taxon>eudicotyledons</taxon>
        <taxon>Gunneridae</taxon>
        <taxon>Pentapetalae</taxon>
        <taxon>rosids</taxon>
        <taxon>malvids</taxon>
        <taxon>Sapindales</taxon>
        <taxon>Sapindaceae</taxon>
        <taxon>Hippocastanoideae</taxon>
        <taxon>Acereae</taxon>
        <taxon>Acer</taxon>
    </lineage>
</organism>
<protein>
    <recommendedName>
        <fullName evidence="10">MYND-type domain-containing protein</fullName>
    </recommendedName>
</protein>
<evidence type="ECO:0000256" key="2">
    <source>
        <dbReference type="ARBA" id="ARBA00022771"/>
    </source>
</evidence>
<proteinExistence type="predicted"/>
<dbReference type="EMBL" id="VAHF01000010">
    <property type="protein sequence ID" value="TXG52914.1"/>
    <property type="molecule type" value="Genomic_DNA"/>
</dbReference>
<dbReference type="PROSITE" id="PS50280">
    <property type="entry name" value="SET"/>
    <property type="match status" value="1"/>
</dbReference>
<dbReference type="OrthoDB" id="265717at2759"/>
<evidence type="ECO:0000313" key="9">
    <source>
        <dbReference type="Proteomes" id="UP000323000"/>
    </source>
</evidence>
<dbReference type="SMART" id="SM00317">
    <property type="entry name" value="SET"/>
    <property type="match status" value="1"/>
</dbReference>
<dbReference type="InterPro" id="IPR001214">
    <property type="entry name" value="SET_dom"/>
</dbReference>
<dbReference type="InterPro" id="IPR002893">
    <property type="entry name" value="Znf_MYND"/>
</dbReference>
<dbReference type="Gene3D" id="1.10.220.160">
    <property type="match status" value="1"/>
</dbReference>
<feature type="domain" description="SET" evidence="6">
    <location>
        <begin position="11"/>
        <end position="242"/>
    </location>
</feature>
<dbReference type="PANTHER" id="PTHR12197:SF251">
    <property type="entry name" value="EG:BACR7C10.4 PROTEIN"/>
    <property type="match status" value="1"/>
</dbReference>
<evidence type="ECO:0008006" key="10">
    <source>
        <dbReference type="Google" id="ProtNLM"/>
    </source>
</evidence>
<dbReference type="Pfam" id="PF00856">
    <property type="entry name" value="SET"/>
    <property type="match status" value="1"/>
</dbReference>
<dbReference type="GO" id="GO:0008270">
    <property type="term" value="F:zinc ion binding"/>
    <property type="evidence" value="ECO:0007669"/>
    <property type="project" value="UniProtKB-KW"/>
</dbReference>
<evidence type="ECO:0000259" key="6">
    <source>
        <dbReference type="PROSITE" id="PS50280"/>
    </source>
</evidence>
<dbReference type="Proteomes" id="UP000323000">
    <property type="component" value="Chromosome 10"/>
</dbReference>
<dbReference type="PROSITE" id="PS50865">
    <property type="entry name" value="ZF_MYND_2"/>
    <property type="match status" value="1"/>
</dbReference>
<dbReference type="GO" id="GO:0005634">
    <property type="term" value="C:nucleus"/>
    <property type="evidence" value="ECO:0007669"/>
    <property type="project" value="TreeGrafter"/>
</dbReference>
<evidence type="ECO:0000256" key="3">
    <source>
        <dbReference type="ARBA" id="ARBA00022833"/>
    </source>
</evidence>
<evidence type="ECO:0000256" key="4">
    <source>
        <dbReference type="PROSITE-ProRule" id="PRU00134"/>
    </source>
</evidence>
<dbReference type="AlphaFoldDB" id="A0A5C7H7G0"/>
<evidence type="ECO:0000313" key="8">
    <source>
        <dbReference type="EMBL" id="TXG52914.1"/>
    </source>
</evidence>
<dbReference type="InterPro" id="IPR011990">
    <property type="entry name" value="TPR-like_helical_dom_sf"/>
</dbReference>
<sequence>MEELQSALEDGGLTVTNLPEKGRCLSTTRDFYPGEVIISHEPYVCVPNNSHSDSRCDGCFTSNNIKKCSGCQVVWYCGSTCQKLDWKLHRLECHALSRLDKDRRKYVTPSIRLIVKLYLRRKLQSEKSLTIIFNGLLGKDMSDIDEKQLVLYAQMSNLVNLILQWPEINLKEIAENFSKLACNAHTICDSELRPLGTGLYPVISIINHSCLPNAVLVFEGRFAVVRAVQHIPKGGEVLISYIETAGSTMTRQKALKQQYLFSCTCPRCIKVGQYDDIEESAILEGYGCKDDDCSGFLLRDSDDKGFTCQQCGLVRSKEEIKTIASEIKALSDESLNSTSCRNQQEVLSMYKMIEKLQRKLCHPFSISLMQTREKLIKNEGSDLKETLLENTNRSHSSLLGEKGRHNTDGAGRLDRSSGMLPSDHSSVSKYVMFFTIVFLRAQYGGIYPGFHPLLGLQYYTCGKLEWWEFYKLYLLFSIPCMLMLLGDTENAIKSLTKAVDILRITHGTSSLFMKELLMKLEEAHAEASYKLSSIDD</sequence>
<dbReference type="SUPFAM" id="SSF82199">
    <property type="entry name" value="SET domain"/>
    <property type="match status" value="1"/>
</dbReference>
<keyword evidence="2 4" id="KW-0863">Zinc-finger</keyword>
<feature type="domain" description="MYND-type" evidence="7">
    <location>
        <begin position="56"/>
        <end position="93"/>
    </location>
</feature>
<reference evidence="9" key="1">
    <citation type="journal article" date="2019" name="Gigascience">
        <title>De novo genome assembly of the endangered Acer yangbiense, a plant species with extremely small populations endemic to Yunnan Province, China.</title>
        <authorList>
            <person name="Yang J."/>
            <person name="Wariss H.M."/>
            <person name="Tao L."/>
            <person name="Zhang R."/>
            <person name="Yun Q."/>
            <person name="Hollingsworth P."/>
            <person name="Dao Z."/>
            <person name="Luo G."/>
            <person name="Guo H."/>
            <person name="Ma Y."/>
            <person name="Sun W."/>
        </authorList>
    </citation>
    <scope>NUCLEOTIDE SEQUENCE [LARGE SCALE GENOMIC DNA]</scope>
    <source>
        <strain evidence="9">cv. Malutang</strain>
    </source>
</reference>
<dbReference type="Pfam" id="PF01753">
    <property type="entry name" value="zf-MYND"/>
    <property type="match status" value="1"/>
</dbReference>
<dbReference type="InterPro" id="IPR046341">
    <property type="entry name" value="SET_dom_sf"/>
</dbReference>
<dbReference type="Gene3D" id="1.25.40.10">
    <property type="entry name" value="Tetratricopeptide repeat domain"/>
    <property type="match status" value="1"/>
</dbReference>
<keyword evidence="9" id="KW-1185">Reference proteome</keyword>